<sequence length="558" mass="62369">MADLARGLDKISASNSMDKTNIIAPKHRTGADMIDTRTRKPDHDSDSKEDPDSHTTASEYCGKLQEWMWQYYWHMNWQNWVAMSVSPFPSYPAATQNGATQAWQIGQSVQDVRVWMAMSVSPFPSYSSYPAATQNGATPAWQIGQSVQDVRVWYNNNINQLPFTVPPYSPPVEVAGAQGQVTAGTTPVSTRPVQQQHANVQQAVLALIMADLARGLDKISASNSMDKTNIIAPKHRTGADMIDTRTRKPDHDSDSKEDPDSHTTASEYCGKLQEWMWQYYWHMNWQNWMAMSVSPFPSYSSYPAATQNGATPAWQIGQSVQDVRVWYNNNINQLPFTVPPYSPPVEVAGAQGQVTAGTTPVSTRPVQQQHANVQQAGREYTIPSPLHRLIAEIVDFFILFFIKASIVLSILHFSGMKEISKFAMNYIVEEIDEDTSTEELQKMMMVALVYRVLVCFYEVKIILEIICIWGAGGATPGKFLLGLRVVTCDTSVLVRPDRVLVMPASNVSMSASTVRALNKNFSIAFFFPAFITLLFFQHNRTVYDIVAGTIVVKRNGAR</sequence>
<proteinExistence type="predicted"/>
<feature type="transmembrane region" description="Helical" evidence="6">
    <location>
        <begin position="516"/>
        <end position="536"/>
    </location>
</feature>
<feature type="domain" description="RDD" evidence="7">
    <location>
        <begin position="383"/>
        <end position="548"/>
    </location>
</feature>
<comment type="caution">
    <text evidence="8">The sequence shown here is derived from an EMBL/GenBank/DDBJ whole genome shotgun (WGS) entry which is preliminary data.</text>
</comment>
<protein>
    <submittedName>
        <fullName evidence="8">Protein FAM8A1</fullName>
    </submittedName>
</protein>
<keyword evidence="2 6" id="KW-0812">Transmembrane</keyword>
<dbReference type="AlphaFoldDB" id="A0A444UG41"/>
<evidence type="ECO:0000256" key="4">
    <source>
        <dbReference type="ARBA" id="ARBA00023136"/>
    </source>
</evidence>
<evidence type="ECO:0000256" key="2">
    <source>
        <dbReference type="ARBA" id="ARBA00022692"/>
    </source>
</evidence>
<evidence type="ECO:0000313" key="9">
    <source>
        <dbReference type="Proteomes" id="UP000289886"/>
    </source>
</evidence>
<feature type="region of interest" description="Disordered" evidence="5">
    <location>
        <begin position="240"/>
        <end position="265"/>
    </location>
</feature>
<gene>
    <name evidence="8" type="ORF">EOD39_4954</name>
</gene>
<evidence type="ECO:0000256" key="3">
    <source>
        <dbReference type="ARBA" id="ARBA00022989"/>
    </source>
</evidence>
<evidence type="ECO:0000259" key="7">
    <source>
        <dbReference type="Pfam" id="PF06271"/>
    </source>
</evidence>
<name>A0A444UG41_ACIRT</name>
<reference evidence="8 9" key="1">
    <citation type="submission" date="2019-01" db="EMBL/GenBank/DDBJ databases">
        <title>Draft Genome and Complete Hox-Cluster Characterization of the Sterlet Sturgeon (Acipenser ruthenus).</title>
        <authorList>
            <person name="Wei Q."/>
        </authorList>
    </citation>
    <scope>NUCLEOTIDE SEQUENCE [LARGE SCALE GENOMIC DNA]</scope>
    <source>
        <strain evidence="8">WHYD16114868_AA</strain>
        <tissue evidence="8">Blood</tissue>
    </source>
</reference>
<evidence type="ECO:0000256" key="5">
    <source>
        <dbReference type="SAM" id="MobiDB-lite"/>
    </source>
</evidence>
<evidence type="ECO:0000256" key="6">
    <source>
        <dbReference type="SAM" id="Phobius"/>
    </source>
</evidence>
<keyword evidence="9" id="KW-1185">Reference proteome</keyword>
<dbReference type="PANTHER" id="PTHR13659">
    <property type="entry name" value="AUTOSOMAL HIGHLY CONSERVED PROTEIN"/>
    <property type="match status" value="1"/>
</dbReference>
<dbReference type="PANTHER" id="PTHR13659:SF5">
    <property type="entry name" value="PROTEIN FAM8A1"/>
    <property type="match status" value="1"/>
</dbReference>
<organism evidence="8 9">
    <name type="scientific">Acipenser ruthenus</name>
    <name type="common">Sterlet sturgeon</name>
    <dbReference type="NCBI Taxonomy" id="7906"/>
    <lineage>
        <taxon>Eukaryota</taxon>
        <taxon>Metazoa</taxon>
        <taxon>Chordata</taxon>
        <taxon>Craniata</taxon>
        <taxon>Vertebrata</taxon>
        <taxon>Euteleostomi</taxon>
        <taxon>Actinopterygii</taxon>
        <taxon>Chondrostei</taxon>
        <taxon>Acipenseriformes</taxon>
        <taxon>Acipenseridae</taxon>
        <taxon>Acipenser</taxon>
    </lineage>
</organism>
<feature type="transmembrane region" description="Helical" evidence="6">
    <location>
        <begin position="393"/>
        <end position="414"/>
    </location>
</feature>
<evidence type="ECO:0000313" key="8">
    <source>
        <dbReference type="EMBL" id="RXM34139.1"/>
    </source>
</evidence>
<dbReference type="Pfam" id="PF06271">
    <property type="entry name" value="RDD"/>
    <property type="match status" value="1"/>
</dbReference>
<accession>A0A444UG41</accession>
<keyword evidence="4 6" id="KW-0472">Membrane</keyword>
<feature type="transmembrane region" description="Helical" evidence="6">
    <location>
        <begin position="448"/>
        <end position="471"/>
    </location>
</feature>
<feature type="region of interest" description="Disordered" evidence="5">
    <location>
        <begin position="19"/>
        <end position="57"/>
    </location>
</feature>
<keyword evidence="3 6" id="KW-1133">Transmembrane helix</keyword>
<dbReference type="InterPro" id="IPR039871">
    <property type="entry name" value="FAM8A1"/>
</dbReference>
<dbReference type="Proteomes" id="UP000289886">
    <property type="component" value="Unassembled WGS sequence"/>
</dbReference>
<dbReference type="EMBL" id="SCEB01214630">
    <property type="protein sequence ID" value="RXM34139.1"/>
    <property type="molecule type" value="Genomic_DNA"/>
</dbReference>
<feature type="compositionally biased region" description="Basic and acidic residues" evidence="5">
    <location>
        <begin position="34"/>
        <end position="53"/>
    </location>
</feature>
<comment type="subcellular location">
    <subcellularLocation>
        <location evidence="1">Membrane</location>
        <topology evidence="1">Multi-pass membrane protein</topology>
    </subcellularLocation>
</comment>
<dbReference type="InterPro" id="IPR010432">
    <property type="entry name" value="RDD"/>
</dbReference>
<dbReference type="GO" id="GO:0016020">
    <property type="term" value="C:membrane"/>
    <property type="evidence" value="ECO:0007669"/>
    <property type="project" value="UniProtKB-SubCell"/>
</dbReference>
<feature type="compositionally biased region" description="Basic and acidic residues" evidence="5">
    <location>
        <begin position="242"/>
        <end position="261"/>
    </location>
</feature>
<evidence type="ECO:0000256" key="1">
    <source>
        <dbReference type="ARBA" id="ARBA00004141"/>
    </source>
</evidence>